<feature type="transmembrane region" description="Helical" evidence="6">
    <location>
        <begin position="282"/>
        <end position="303"/>
    </location>
</feature>
<evidence type="ECO:0000256" key="4">
    <source>
        <dbReference type="ARBA" id="ARBA00022989"/>
    </source>
</evidence>
<keyword evidence="5 6" id="KW-0472">Membrane</keyword>
<evidence type="ECO:0000256" key="5">
    <source>
        <dbReference type="ARBA" id="ARBA00023136"/>
    </source>
</evidence>
<evidence type="ECO:0000256" key="1">
    <source>
        <dbReference type="ARBA" id="ARBA00004141"/>
    </source>
</evidence>
<dbReference type="HOGENOM" id="CLU_001265_0_5_1"/>
<feature type="transmembrane region" description="Helical" evidence="6">
    <location>
        <begin position="118"/>
        <end position="139"/>
    </location>
</feature>
<dbReference type="GO" id="GO:0016020">
    <property type="term" value="C:membrane"/>
    <property type="evidence" value="ECO:0007669"/>
    <property type="project" value="UniProtKB-SubCell"/>
</dbReference>
<feature type="transmembrane region" description="Helical" evidence="6">
    <location>
        <begin position="221"/>
        <end position="239"/>
    </location>
</feature>
<dbReference type="PANTHER" id="PTHR43791">
    <property type="entry name" value="PERMEASE-RELATED"/>
    <property type="match status" value="1"/>
</dbReference>
<keyword evidence="8" id="KW-1185">Reference proteome</keyword>
<dbReference type="OMA" id="HKITSHA"/>
<evidence type="ECO:0008006" key="9">
    <source>
        <dbReference type="Google" id="ProtNLM"/>
    </source>
</evidence>
<feature type="transmembrane region" description="Helical" evidence="6">
    <location>
        <begin position="24"/>
        <end position="44"/>
    </location>
</feature>
<evidence type="ECO:0000256" key="3">
    <source>
        <dbReference type="ARBA" id="ARBA00022692"/>
    </source>
</evidence>
<proteinExistence type="predicted"/>
<evidence type="ECO:0000313" key="7">
    <source>
        <dbReference type="EMBL" id="KEZ43245.1"/>
    </source>
</evidence>
<dbReference type="GO" id="GO:0022857">
    <property type="term" value="F:transmembrane transporter activity"/>
    <property type="evidence" value="ECO:0007669"/>
    <property type="project" value="InterPro"/>
</dbReference>
<reference evidence="7 8" key="1">
    <citation type="journal article" date="2014" name="Genome Announc.">
        <title>Draft genome sequence of the pathogenic fungus Scedosporium apiospermum.</title>
        <authorList>
            <person name="Vandeputte P."/>
            <person name="Ghamrawi S."/>
            <person name="Rechenmann M."/>
            <person name="Iltis A."/>
            <person name="Giraud S."/>
            <person name="Fleury M."/>
            <person name="Thornton C."/>
            <person name="Delhaes L."/>
            <person name="Meyer W."/>
            <person name="Papon N."/>
            <person name="Bouchara J.P."/>
        </authorList>
    </citation>
    <scope>NUCLEOTIDE SEQUENCE [LARGE SCALE GENOMIC DNA]</scope>
    <source>
        <strain evidence="7 8">IHEM 14462</strain>
    </source>
</reference>
<keyword evidence="3 6" id="KW-0812">Transmembrane</keyword>
<dbReference type="InterPro" id="IPR036259">
    <property type="entry name" value="MFS_trans_sf"/>
</dbReference>
<comment type="subcellular location">
    <subcellularLocation>
        <location evidence="1">Membrane</location>
        <topology evidence="1">Multi-pass membrane protein</topology>
    </subcellularLocation>
</comment>
<evidence type="ECO:0000256" key="6">
    <source>
        <dbReference type="SAM" id="Phobius"/>
    </source>
</evidence>
<name>A0A084G7D3_PSEDA</name>
<gene>
    <name evidence="7" type="ORF">SAPIO_CDS4939</name>
</gene>
<comment type="caution">
    <text evidence="7">The sequence shown here is derived from an EMBL/GenBank/DDBJ whole genome shotgun (WGS) entry which is preliminary data.</text>
</comment>
<accession>A0A084G7D3</accession>
<dbReference type="OrthoDB" id="1932925at2759"/>
<evidence type="ECO:0000256" key="2">
    <source>
        <dbReference type="ARBA" id="ARBA00022448"/>
    </source>
</evidence>
<feature type="transmembrane region" description="Helical" evidence="6">
    <location>
        <begin position="251"/>
        <end position="270"/>
    </location>
</feature>
<dbReference type="RefSeq" id="XP_016643044.1">
    <property type="nucleotide sequence ID" value="XM_016787369.1"/>
</dbReference>
<dbReference type="Gene3D" id="1.20.1250.20">
    <property type="entry name" value="MFS general substrate transporter like domains"/>
    <property type="match status" value="2"/>
</dbReference>
<dbReference type="Proteomes" id="UP000028545">
    <property type="component" value="Unassembled WGS sequence"/>
</dbReference>
<dbReference type="VEuPathDB" id="FungiDB:SAPIO_CDS4939"/>
<feature type="transmembrane region" description="Helical" evidence="6">
    <location>
        <begin position="159"/>
        <end position="180"/>
    </location>
</feature>
<dbReference type="AlphaFoldDB" id="A0A084G7D3"/>
<protein>
    <recommendedName>
        <fullName evidence="9">Major facilitator superfamily (MFS) profile domain-containing protein</fullName>
    </recommendedName>
</protein>
<dbReference type="KEGG" id="sapo:SAPIO_CDS4939"/>
<dbReference type="GeneID" id="27724011"/>
<dbReference type="Pfam" id="PF07690">
    <property type="entry name" value="MFS_1"/>
    <property type="match status" value="1"/>
</dbReference>
<evidence type="ECO:0000313" key="8">
    <source>
        <dbReference type="Proteomes" id="UP000028545"/>
    </source>
</evidence>
<dbReference type="PANTHER" id="PTHR43791:SF74">
    <property type="entry name" value="TRANSPORTER, PUTATIVE (AFU_ORTHOLOGUE AFUA_1G17530)-RELATED"/>
    <property type="match status" value="1"/>
</dbReference>
<keyword evidence="4 6" id="KW-1133">Transmembrane helix</keyword>
<dbReference type="EMBL" id="JOWA01000095">
    <property type="protein sequence ID" value="KEZ43245.1"/>
    <property type="molecule type" value="Genomic_DNA"/>
</dbReference>
<dbReference type="SUPFAM" id="SSF103473">
    <property type="entry name" value="MFS general substrate transporter"/>
    <property type="match status" value="1"/>
</dbReference>
<organism evidence="7 8">
    <name type="scientific">Pseudallescheria apiosperma</name>
    <name type="common">Scedosporium apiospermum</name>
    <dbReference type="NCBI Taxonomy" id="563466"/>
    <lineage>
        <taxon>Eukaryota</taxon>
        <taxon>Fungi</taxon>
        <taxon>Dikarya</taxon>
        <taxon>Ascomycota</taxon>
        <taxon>Pezizomycotina</taxon>
        <taxon>Sordariomycetes</taxon>
        <taxon>Hypocreomycetidae</taxon>
        <taxon>Microascales</taxon>
        <taxon>Microascaceae</taxon>
        <taxon>Scedosporium</taxon>
    </lineage>
</organism>
<feature type="transmembrane region" description="Helical" evidence="6">
    <location>
        <begin position="56"/>
        <end position="76"/>
    </location>
</feature>
<keyword evidence="2" id="KW-0813">Transport</keyword>
<feature type="transmembrane region" description="Helical" evidence="6">
    <location>
        <begin position="187"/>
        <end position="209"/>
    </location>
</feature>
<sequence>MLIIFRLVVSMWYDKREQLLRSGLWYSFSGGANIIIPVISYGIGHIKSDSLRSWQWMYLIAGAITCLWSIIIFLLFPDSPLSAKGFTDQERALIQRRMQADNAGTLNRRFKLPHVLECLGSVTFWVVNLMSMLTSVVSGPISSFGSLIFSDMGFNKEQALLLNIPNGAMAFFCILTSATLGRKIPNIRLFVVMTACLMVVLGCCLAWQLPTANNAGRLAGFYMMNFFSSAYVQVIGFGTSNVGGYTKKATSSAGIFVFYCLGNIAGPLIFNRKDAPRYDPGFMGTMICLAVCFGLALLLRLHLARKNVHRDRDNGPAGTEHGLDDITDKENKDFRYQL</sequence>
<dbReference type="InterPro" id="IPR011701">
    <property type="entry name" value="MFS"/>
</dbReference>